<accession>A0ABY6C670</accession>
<dbReference type="SMART" id="SM00758">
    <property type="entry name" value="PA14"/>
    <property type="match status" value="1"/>
</dbReference>
<feature type="non-terminal residue" evidence="3">
    <location>
        <position position="185"/>
    </location>
</feature>
<dbReference type="Proteomes" id="UP001064390">
    <property type="component" value="Chromosome"/>
</dbReference>
<evidence type="ECO:0000259" key="2">
    <source>
        <dbReference type="PROSITE" id="PS51820"/>
    </source>
</evidence>
<evidence type="ECO:0000313" key="4">
    <source>
        <dbReference type="Proteomes" id="UP001064390"/>
    </source>
</evidence>
<dbReference type="PROSITE" id="PS51820">
    <property type="entry name" value="PA14"/>
    <property type="match status" value="1"/>
</dbReference>
<reference evidence="3" key="1">
    <citation type="submission" date="2022-09" db="EMBL/GenBank/DDBJ databases">
        <title>Streptomyces vinaceusdrappus strain AC-40.</title>
        <authorList>
            <person name="Sedeek A.M."/>
            <person name="Salah I."/>
            <person name="Kamel H.L."/>
            <person name="Soltan M.A."/>
            <person name="Elsayed T.R."/>
        </authorList>
    </citation>
    <scope>NUCLEOTIDE SEQUENCE</scope>
    <source>
        <strain evidence="3">AC-40</strain>
    </source>
</reference>
<name>A0ABY6C670_9ACTN</name>
<dbReference type="Gene3D" id="3.90.182.10">
    <property type="entry name" value="Toxin - Anthrax Protective Antigen,domain 1"/>
    <property type="match status" value="1"/>
</dbReference>
<gene>
    <name evidence="3" type="ORF">N6Q81_30395</name>
</gene>
<evidence type="ECO:0000313" key="3">
    <source>
        <dbReference type="EMBL" id="UXI82054.1"/>
    </source>
</evidence>
<dbReference type="RefSeq" id="WP_261700089.1">
    <property type="nucleotide sequence ID" value="NZ_CP104697.1"/>
</dbReference>
<evidence type="ECO:0000256" key="1">
    <source>
        <dbReference type="SAM" id="SignalP"/>
    </source>
</evidence>
<dbReference type="InterPro" id="IPR037524">
    <property type="entry name" value="PA14/GLEYA"/>
</dbReference>
<keyword evidence="4" id="KW-1185">Reference proteome</keyword>
<proteinExistence type="predicted"/>
<sequence>MRTKRLRDRLALLLAAALGVGTLAAVPHASAAADDTAEIHGLKGEYYTQSAPGAFDFHELKATGFDPQLDFDTLEPRLSFATGQSDDVSVRWTGKLVPEKTGAHTFSITGDNGFRLWIDGRLAIDHWVDDWDREQFAEPVELTAGRSYDIKLEYFEHYGGSNLHLRWTEPGGGKEPGPQSAFRLP</sequence>
<dbReference type="Pfam" id="PF07691">
    <property type="entry name" value="PA14"/>
    <property type="match status" value="1"/>
</dbReference>
<dbReference type="SUPFAM" id="SSF56988">
    <property type="entry name" value="Anthrax protective antigen"/>
    <property type="match status" value="1"/>
</dbReference>
<keyword evidence="1" id="KW-0732">Signal</keyword>
<feature type="signal peptide" evidence="1">
    <location>
        <begin position="1"/>
        <end position="31"/>
    </location>
</feature>
<dbReference type="EMBL" id="CP104697">
    <property type="protein sequence ID" value="UXI82054.1"/>
    <property type="molecule type" value="Genomic_DNA"/>
</dbReference>
<feature type="chain" id="PRO_5046289380" evidence="1">
    <location>
        <begin position="32"/>
        <end position="185"/>
    </location>
</feature>
<feature type="domain" description="PA14" evidence="2">
    <location>
        <begin position="37"/>
        <end position="181"/>
    </location>
</feature>
<dbReference type="InterPro" id="IPR011658">
    <property type="entry name" value="PA14_dom"/>
</dbReference>
<organism evidence="3 4">
    <name type="scientific">Streptomyces vinaceusdrappus</name>
    <dbReference type="NCBI Taxonomy" id="67376"/>
    <lineage>
        <taxon>Bacteria</taxon>
        <taxon>Bacillati</taxon>
        <taxon>Actinomycetota</taxon>
        <taxon>Actinomycetes</taxon>
        <taxon>Kitasatosporales</taxon>
        <taxon>Streptomycetaceae</taxon>
        <taxon>Streptomyces</taxon>
        <taxon>Streptomyces rochei group</taxon>
    </lineage>
</organism>
<protein>
    <submittedName>
        <fullName evidence="3">PA14 domain-containing protein</fullName>
    </submittedName>
</protein>